<dbReference type="Proteomes" id="UP001201980">
    <property type="component" value="Unassembled WGS sequence"/>
</dbReference>
<keyword evidence="3" id="KW-1185">Reference proteome</keyword>
<feature type="region of interest" description="Disordered" evidence="1">
    <location>
        <begin position="119"/>
        <end position="170"/>
    </location>
</feature>
<accession>A0AAD5RQM7</accession>
<gene>
    <name evidence="2" type="ORF">MKZ38_001247</name>
</gene>
<reference evidence="2" key="1">
    <citation type="submission" date="2022-07" db="EMBL/GenBank/DDBJ databases">
        <title>Draft genome sequence of Zalerion maritima ATCC 34329, a (micro)plastics degrading marine fungus.</title>
        <authorList>
            <person name="Paco A."/>
            <person name="Goncalves M.F.M."/>
            <person name="Rocha-Santos T.A.P."/>
            <person name="Alves A."/>
        </authorList>
    </citation>
    <scope>NUCLEOTIDE SEQUENCE</scope>
    <source>
        <strain evidence="2">ATCC 34329</strain>
    </source>
</reference>
<name>A0AAD5RQM7_9PEZI</name>
<comment type="caution">
    <text evidence="2">The sequence shown here is derived from an EMBL/GenBank/DDBJ whole genome shotgun (WGS) entry which is preliminary data.</text>
</comment>
<feature type="region of interest" description="Disordered" evidence="1">
    <location>
        <begin position="223"/>
        <end position="271"/>
    </location>
</feature>
<feature type="compositionally biased region" description="Basic and acidic residues" evidence="1">
    <location>
        <begin position="142"/>
        <end position="165"/>
    </location>
</feature>
<evidence type="ECO:0000256" key="1">
    <source>
        <dbReference type="SAM" id="MobiDB-lite"/>
    </source>
</evidence>
<proteinExistence type="predicted"/>
<feature type="compositionally biased region" description="Low complexity" evidence="1">
    <location>
        <begin position="238"/>
        <end position="259"/>
    </location>
</feature>
<evidence type="ECO:0000313" key="2">
    <source>
        <dbReference type="EMBL" id="KAJ2901946.1"/>
    </source>
</evidence>
<sequence>MASRSEPPKRRRHSYTSHPLCTLLDVSPQTLSCLLASKHLRRIFRSFKRHCADREKTPTLGDVEREIAHLQMKGSTFLPPSKHWTAEKHWAYFILCLQESAERGGFLLCDDGNNGIAGSPRASSSQVTTAAKDGHGSGNAKGKGESGDGHDEHECGYSRDGHDLDSMPQTDLGEQILGNAAWADPRPWRPSTSHDGWWEGHFELLRCLNGGHGNAEFGLRLAGSGGSSSARGRGRGSGAFASSSSPSSCAKSSGSSNSDTDGDGENEIGPYGFTSLFYDGDGDLGGIGDDGIQRGWFGGPSTAKVVNENVVRLETERRRDIRDTVERKKAGRKEEEELMTGVKGIVVRLDSDSSNH</sequence>
<protein>
    <submittedName>
        <fullName evidence="2">Uncharacterized protein</fullName>
    </submittedName>
</protein>
<organism evidence="2 3">
    <name type="scientific">Zalerion maritima</name>
    <dbReference type="NCBI Taxonomy" id="339359"/>
    <lineage>
        <taxon>Eukaryota</taxon>
        <taxon>Fungi</taxon>
        <taxon>Dikarya</taxon>
        <taxon>Ascomycota</taxon>
        <taxon>Pezizomycotina</taxon>
        <taxon>Sordariomycetes</taxon>
        <taxon>Lulworthiomycetidae</taxon>
        <taxon>Lulworthiales</taxon>
        <taxon>Lulworthiaceae</taxon>
        <taxon>Zalerion</taxon>
    </lineage>
</organism>
<evidence type="ECO:0000313" key="3">
    <source>
        <dbReference type="Proteomes" id="UP001201980"/>
    </source>
</evidence>
<dbReference type="EMBL" id="JAKWBI020000131">
    <property type="protein sequence ID" value="KAJ2901946.1"/>
    <property type="molecule type" value="Genomic_DNA"/>
</dbReference>
<dbReference type="AlphaFoldDB" id="A0AAD5RQM7"/>